<dbReference type="EMBL" id="JAOCDZ010000056">
    <property type="protein sequence ID" value="MDH0740409.1"/>
    <property type="molecule type" value="Genomic_DNA"/>
</dbReference>
<proteinExistence type="predicted"/>
<dbReference type="RefSeq" id="WP_279997728.1">
    <property type="nucleotide sequence ID" value="NZ_JAOCDZ010000056.1"/>
</dbReference>
<evidence type="ECO:0000313" key="1">
    <source>
        <dbReference type="EMBL" id="MDH0740409.1"/>
    </source>
</evidence>
<evidence type="ECO:0000313" key="2">
    <source>
        <dbReference type="Proteomes" id="UP001161094"/>
    </source>
</evidence>
<name>A0AA42S7L2_9BURK</name>
<accession>A0AA42S7L2</accession>
<gene>
    <name evidence="1" type="ORF">N5D93_31750</name>
</gene>
<sequence>MAIAPLEIWDEQGRSLFNFNTRVARQMGSFSTGTSDGSQYVAELADANGWMAVQFFGDYGVDSAPMINRVGGSLSWRFIPNQPSGGRVAATIIYGVR</sequence>
<dbReference type="AlphaFoldDB" id="A0AA42S7L2"/>
<dbReference type="Proteomes" id="UP001161094">
    <property type="component" value="Unassembled WGS sequence"/>
</dbReference>
<reference evidence="1" key="1">
    <citation type="submission" date="2022-09" db="EMBL/GenBank/DDBJ databases">
        <title>Intensive care unit water sources are persistently colonized with multi-drug resistant bacteria and are the site of extensive horizontal gene transfer of antibiotic resistance genes.</title>
        <authorList>
            <person name="Diorio-Toth L."/>
        </authorList>
    </citation>
    <scope>NUCLEOTIDE SEQUENCE</scope>
    <source>
        <strain evidence="1">GD03843</strain>
    </source>
</reference>
<comment type="caution">
    <text evidence="1">The sequence shown here is derived from an EMBL/GenBank/DDBJ whole genome shotgun (WGS) entry which is preliminary data.</text>
</comment>
<protein>
    <submittedName>
        <fullName evidence="1">Uncharacterized protein</fullName>
    </submittedName>
</protein>
<organism evidence="1 2">
    <name type="scientific">Achromobacter spanius</name>
    <dbReference type="NCBI Taxonomy" id="217203"/>
    <lineage>
        <taxon>Bacteria</taxon>
        <taxon>Pseudomonadati</taxon>
        <taxon>Pseudomonadota</taxon>
        <taxon>Betaproteobacteria</taxon>
        <taxon>Burkholderiales</taxon>
        <taxon>Alcaligenaceae</taxon>
        <taxon>Achromobacter</taxon>
    </lineage>
</organism>